<gene>
    <name evidence="2" type="ordered locus">NE0586</name>
</gene>
<reference evidence="2 3" key="1">
    <citation type="journal article" date="2003" name="J. Bacteriol.">
        <title>Complete genome sequence of the ammonia-oxidizing bacterium and obligate chemolithoautotroph Nitrosomonas europaea.</title>
        <authorList>
            <person name="Chain P."/>
            <person name="Lamerdin J."/>
            <person name="Larimer F."/>
            <person name="Regala W."/>
            <person name="Land M."/>
            <person name="Hauser L."/>
            <person name="Hooper A."/>
            <person name="Klotz M."/>
            <person name="Norton J."/>
            <person name="Sayavedra-Soto L."/>
            <person name="Arciero D."/>
            <person name="Hommes N."/>
            <person name="Whittaker M."/>
            <person name="Arp D."/>
        </authorList>
    </citation>
    <scope>NUCLEOTIDE SEQUENCE [LARGE SCALE GENOMIC DNA]</scope>
    <source>
        <strain evidence="3">ATCC 19718 / CIP 103999 / KCTC 2705 / NBRC 14298</strain>
    </source>
</reference>
<feature type="transmembrane region" description="Helical" evidence="1">
    <location>
        <begin position="83"/>
        <end position="101"/>
    </location>
</feature>
<protein>
    <recommendedName>
        <fullName evidence="4">DUF2868 domain-containing protein</fullName>
    </recommendedName>
</protein>
<evidence type="ECO:0000256" key="1">
    <source>
        <dbReference type="SAM" id="Phobius"/>
    </source>
</evidence>
<evidence type="ECO:0000313" key="3">
    <source>
        <dbReference type="Proteomes" id="UP000001416"/>
    </source>
</evidence>
<keyword evidence="3" id="KW-1185">Reference proteome</keyword>
<feature type="transmembrane region" description="Helical" evidence="1">
    <location>
        <begin position="190"/>
        <end position="208"/>
    </location>
</feature>
<dbReference type="PhylomeDB" id="Q82WS5"/>
<dbReference type="GeneID" id="87103786"/>
<dbReference type="EMBL" id="AL954747">
    <property type="protein sequence ID" value="CAD84497.1"/>
    <property type="molecule type" value="Genomic_DNA"/>
</dbReference>
<dbReference type="STRING" id="228410.NE0586"/>
<keyword evidence="1" id="KW-0472">Membrane</keyword>
<dbReference type="InterPro" id="IPR021296">
    <property type="entry name" value="DUF2868"/>
</dbReference>
<evidence type="ECO:0000313" key="2">
    <source>
        <dbReference type="EMBL" id="CAD84497.1"/>
    </source>
</evidence>
<name>Q82WS5_NITEU</name>
<dbReference type="OrthoDB" id="6210861at2"/>
<dbReference type="Pfam" id="PF11067">
    <property type="entry name" value="DUF2868"/>
    <property type="match status" value="1"/>
</dbReference>
<dbReference type="AlphaFoldDB" id="Q82WS5"/>
<proteinExistence type="predicted"/>
<accession>Q82WS5</accession>
<evidence type="ECO:0008006" key="4">
    <source>
        <dbReference type="Google" id="ProtNLM"/>
    </source>
</evidence>
<sequence>MALKNHDFNDLVRLEQLRHIETGQPQALSYAGIASMEAYPASGFSYAAFLERLLDRAHHLVHDNHLDEVLQQPEKLFIRASRIILLLAAVLGGLAAVNAASESSTLNIYWLLVVLLGFNFLSMLLWCAGILLSVQGLSSGIAAQLACWLPFQLKKRESDSTGTFAARAWWETCLSGRVGRWRISMLTHQFWLVYLLAGMGVLILLMLAKQYDFVWGTTLLPENSLPELTRLLGVPMQHIGLAVPDGQQIAASRIGAGVQDSVIRSAWAEFLVGALIVYGLLPRLILMLLAFFMLKLSEYRYKLDLYLPYYVTLRQSLIAKEFVTSVIDRDPGMAKESLEPITRAKHSRRFPENALVIGVELDSHAIWPEGLVCQENVADQKTFARVSEMLKKSKGALVIGVAAHRLPDRGVQRMVRELATLVSGQIWLILLQSSPAIPVAESRRQAWYRLAQTCAIPAEHILS</sequence>
<dbReference type="KEGG" id="neu:NE0586"/>
<feature type="transmembrane region" description="Helical" evidence="1">
    <location>
        <begin position="107"/>
        <end position="132"/>
    </location>
</feature>
<dbReference type="HOGENOM" id="CLU_044847_0_0_4"/>
<organism evidence="2 3">
    <name type="scientific">Nitrosomonas europaea (strain ATCC 19718 / CIP 103999 / KCTC 2705 / NBRC 14298)</name>
    <dbReference type="NCBI Taxonomy" id="228410"/>
    <lineage>
        <taxon>Bacteria</taxon>
        <taxon>Pseudomonadati</taxon>
        <taxon>Pseudomonadota</taxon>
        <taxon>Betaproteobacteria</taxon>
        <taxon>Nitrosomonadales</taxon>
        <taxon>Nitrosomonadaceae</taxon>
        <taxon>Nitrosomonas</taxon>
    </lineage>
</organism>
<dbReference type="RefSeq" id="WP_011111212.1">
    <property type="nucleotide sequence ID" value="NC_004757.1"/>
</dbReference>
<dbReference type="eggNOG" id="ENOG502Z9E3">
    <property type="taxonomic scope" value="Bacteria"/>
</dbReference>
<dbReference type="Proteomes" id="UP000001416">
    <property type="component" value="Chromosome"/>
</dbReference>
<keyword evidence="1" id="KW-0812">Transmembrane</keyword>
<keyword evidence="1" id="KW-1133">Transmembrane helix</keyword>
<feature type="transmembrane region" description="Helical" evidence="1">
    <location>
        <begin position="270"/>
        <end position="294"/>
    </location>
</feature>